<organism evidence="2 3">
    <name type="scientific">Peptoniphilus grossensis</name>
    <dbReference type="NCBI Taxonomy" id="1465756"/>
    <lineage>
        <taxon>Bacteria</taxon>
        <taxon>Bacillati</taxon>
        <taxon>Bacillota</taxon>
        <taxon>Tissierellia</taxon>
        <taxon>Tissierellales</taxon>
        <taxon>Peptoniphilaceae</taxon>
        <taxon>Peptoniphilus</taxon>
    </lineage>
</organism>
<feature type="transmembrane region" description="Helical" evidence="1">
    <location>
        <begin position="51"/>
        <end position="69"/>
    </location>
</feature>
<accession>A0ABU7X9C8</accession>
<protein>
    <submittedName>
        <fullName evidence="2">Uncharacterized protein</fullName>
    </submittedName>
</protein>
<keyword evidence="1" id="KW-1133">Transmembrane helix</keyword>
<keyword evidence="1" id="KW-0812">Transmembrane</keyword>
<proteinExistence type="predicted"/>
<dbReference type="RefSeq" id="WP_332086857.1">
    <property type="nucleotide sequence ID" value="NZ_JARBCY010000019.1"/>
</dbReference>
<reference evidence="2 3" key="1">
    <citation type="submission" date="2022-11" db="EMBL/GenBank/DDBJ databases">
        <title>The First Case of Preauricular Fistular Abscess Caused by Peptoniphilus grossensis.</title>
        <authorList>
            <person name="Byun J.-H."/>
        </authorList>
    </citation>
    <scope>NUCLEOTIDE SEQUENCE [LARGE SCALE GENOMIC DNA]</scope>
    <source>
        <strain evidence="2 3">GYB008</strain>
    </source>
</reference>
<comment type="caution">
    <text evidence="2">The sequence shown here is derived from an EMBL/GenBank/DDBJ whole genome shotgun (WGS) entry which is preliminary data.</text>
</comment>
<evidence type="ECO:0000313" key="2">
    <source>
        <dbReference type="EMBL" id="MEF3317600.1"/>
    </source>
</evidence>
<keyword evidence="3" id="KW-1185">Reference proteome</keyword>
<dbReference type="EMBL" id="JARBCY010000019">
    <property type="protein sequence ID" value="MEF3317600.1"/>
    <property type="molecule type" value="Genomic_DNA"/>
</dbReference>
<dbReference type="Proteomes" id="UP001328425">
    <property type="component" value="Unassembled WGS sequence"/>
</dbReference>
<sequence length="267" mass="30180">MNNFNNFDEYIKEKLEKSVENSAPSAYLKNKIDLEIKSTEEKGEFRMKKRFVLVAVFALVLSLGVYAAGKITGTISSSSNKYDYTVYTDLAKAEKKAGLEVYAPENLGDYKFDGITIIDTADVDESGAKLNKRKAMDVNYKKQIGEDAYNISLDIDRIVEGHEPISSLPYKEMRTIKGVDFYYSVYDNLFVGSKEDLSPADKERFENDPFFNVGIGGGKGSDRSEAVSTYLIFEYKGNQYLLHNMNFKDKKAIDPDEYFQMGASIIK</sequence>
<evidence type="ECO:0000313" key="3">
    <source>
        <dbReference type="Proteomes" id="UP001328425"/>
    </source>
</evidence>
<gene>
    <name evidence="2" type="ORF">PV361_02655</name>
</gene>
<evidence type="ECO:0000256" key="1">
    <source>
        <dbReference type="SAM" id="Phobius"/>
    </source>
</evidence>
<keyword evidence="1" id="KW-0472">Membrane</keyword>
<name>A0ABU7X9C8_9FIRM</name>